<evidence type="ECO:0000313" key="4">
    <source>
        <dbReference type="Proteomes" id="UP000183900"/>
    </source>
</evidence>
<evidence type="ECO:0000256" key="1">
    <source>
        <dbReference type="ARBA" id="ARBA00009981"/>
    </source>
</evidence>
<dbReference type="SUPFAM" id="SSF143120">
    <property type="entry name" value="YefM-like"/>
    <property type="match status" value="1"/>
</dbReference>
<dbReference type="InterPro" id="IPR006442">
    <property type="entry name" value="Antitoxin_Phd/YefM"/>
</dbReference>
<evidence type="ECO:0000313" key="3">
    <source>
        <dbReference type="EMBL" id="CUA94743.1"/>
    </source>
</evidence>
<comment type="function">
    <text evidence="2">Antitoxin component of a type II toxin-antitoxin (TA) system.</text>
</comment>
<accession>A0A0K6HVE3</accession>
<dbReference type="InterPro" id="IPR036165">
    <property type="entry name" value="YefM-like_sf"/>
</dbReference>
<gene>
    <name evidence="3" type="ORF">Ga0061067_103292</name>
</gene>
<dbReference type="EMBL" id="CYHE01000003">
    <property type="protein sequence ID" value="CUA94743.1"/>
    <property type="molecule type" value="Genomic_DNA"/>
</dbReference>
<comment type="similarity">
    <text evidence="1 2">Belongs to the phD/YefM antitoxin family.</text>
</comment>
<organism evidence="3 4">
    <name type="scientific">Pannonibacter indicus</name>
    <dbReference type="NCBI Taxonomy" id="466044"/>
    <lineage>
        <taxon>Bacteria</taxon>
        <taxon>Pseudomonadati</taxon>
        <taxon>Pseudomonadota</taxon>
        <taxon>Alphaproteobacteria</taxon>
        <taxon>Hyphomicrobiales</taxon>
        <taxon>Stappiaceae</taxon>
        <taxon>Pannonibacter</taxon>
    </lineage>
</organism>
<protein>
    <recommendedName>
        <fullName evidence="2">Antitoxin</fullName>
    </recommendedName>
</protein>
<sequence>MEINIRTFSATELANKTGDVFAAAAQELVAIQRHGKPRFVMLSAEEYERLTSPHGTRRAVHVSALTDSEASDLLTALADSMKDD</sequence>
<dbReference type="Gene3D" id="3.40.1620.10">
    <property type="entry name" value="YefM-like domain"/>
    <property type="match status" value="1"/>
</dbReference>
<reference evidence="4" key="1">
    <citation type="submission" date="2015-08" db="EMBL/GenBank/DDBJ databases">
        <authorList>
            <person name="Varghese N."/>
        </authorList>
    </citation>
    <scope>NUCLEOTIDE SEQUENCE [LARGE SCALE GENOMIC DNA]</scope>
    <source>
        <strain evidence="4">DSM 23407</strain>
    </source>
</reference>
<evidence type="ECO:0000256" key="2">
    <source>
        <dbReference type="RuleBase" id="RU362080"/>
    </source>
</evidence>
<dbReference type="Proteomes" id="UP000183900">
    <property type="component" value="Unassembled WGS sequence"/>
</dbReference>
<dbReference type="AlphaFoldDB" id="A0A0K6HVE3"/>
<dbReference type="NCBIfam" id="TIGR01552">
    <property type="entry name" value="phd_fam"/>
    <property type="match status" value="1"/>
</dbReference>
<dbReference type="RefSeq" id="WP_208975583.1">
    <property type="nucleotide sequence ID" value="NZ_CYHE01000003.1"/>
</dbReference>
<keyword evidence="4" id="KW-1185">Reference proteome</keyword>
<dbReference type="Pfam" id="PF02604">
    <property type="entry name" value="PhdYeFM_antitox"/>
    <property type="match status" value="1"/>
</dbReference>
<proteinExistence type="inferred from homology"/>
<name>A0A0K6HVE3_9HYPH</name>